<dbReference type="PANTHER" id="PTHR31203:SF1">
    <property type="entry name" value="BETA-KERATIN-RELATED PROTEIN-RELATED"/>
    <property type="match status" value="1"/>
</dbReference>
<dbReference type="OrthoDB" id="9380305at2759"/>
<feature type="non-terminal residue" evidence="6">
    <location>
        <position position="123"/>
    </location>
</feature>
<dbReference type="GO" id="GO:0005882">
    <property type="term" value="C:intermediate filament"/>
    <property type="evidence" value="ECO:0007669"/>
    <property type="project" value="UniProtKB-KW"/>
</dbReference>
<proteinExistence type="inferred from homology"/>
<keyword evidence="4" id="KW-0007">Acetylation</keyword>
<accession>A0A7K5A9Q3</accession>
<gene>
    <name evidence="6" type="primary">Bkj_2</name>
    <name evidence="6" type="ORF">CENUNI_R05892</name>
</gene>
<feature type="non-terminal residue" evidence="6">
    <location>
        <position position="1"/>
    </location>
</feature>
<evidence type="ECO:0000256" key="2">
    <source>
        <dbReference type="ARBA" id="ARBA00011806"/>
    </source>
</evidence>
<dbReference type="Proteomes" id="UP000517892">
    <property type="component" value="Unassembled WGS sequence"/>
</dbReference>
<keyword evidence="7" id="KW-1185">Reference proteome</keyword>
<dbReference type="EMBL" id="VYZI01000799">
    <property type="protein sequence ID" value="NWR79448.1"/>
    <property type="molecule type" value="Genomic_DNA"/>
</dbReference>
<dbReference type="GO" id="GO:0005200">
    <property type="term" value="F:structural constituent of cytoskeleton"/>
    <property type="evidence" value="ECO:0007669"/>
    <property type="project" value="InterPro"/>
</dbReference>
<dbReference type="Pfam" id="PF02422">
    <property type="entry name" value="Keratin"/>
    <property type="match status" value="1"/>
</dbReference>
<reference evidence="6 7" key="1">
    <citation type="submission" date="2019-09" db="EMBL/GenBank/DDBJ databases">
        <title>Bird 10,000 Genomes (B10K) Project - Family phase.</title>
        <authorList>
            <person name="Zhang G."/>
        </authorList>
    </citation>
    <scope>NUCLEOTIDE SEQUENCE [LARGE SCALE GENOMIC DNA]</scope>
    <source>
        <strain evidence="6">B10K-DU-017-25</strain>
        <tissue evidence="6">Mixed tissue sample</tissue>
    </source>
</reference>
<organism evidence="6 7">
    <name type="scientific">Centropus unirufus</name>
    <dbReference type="NCBI Taxonomy" id="1118519"/>
    <lineage>
        <taxon>Eukaryota</taxon>
        <taxon>Metazoa</taxon>
        <taxon>Chordata</taxon>
        <taxon>Craniata</taxon>
        <taxon>Vertebrata</taxon>
        <taxon>Euteleostomi</taxon>
        <taxon>Archelosauria</taxon>
        <taxon>Archosauria</taxon>
        <taxon>Dinosauria</taxon>
        <taxon>Saurischia</taxon>
        <taxon>Theropoda</taxon>
        <taxon>Coelurosauria</taxon>
        <taxon>Aves</taxon>
        <taxon>Neognathae</taxon>
        <taxon>Neoaves</taxon>
        <taxon>Otidimorphae</taxon>
        <taxon>Cuculiformes</taxon>
        <taxon>Centropidae</taxon>
        <taxon>Centropus</taxon>
    </lineage>
</organism>
<evidence type="ECO:0000256" key="1">
    <source>
        <dbReference type="ARBA" id="ARBA00008702"/>
    </source>
</evidence>
<comment type="caution">
    <text evidence="6">The sequence shown here is derived from an EMBL/GenBank/DDBJ whole genome shotgun (WGS) entry which is preliminary data.</text>
</comment>
<evidence type="ECO:0000256" key="4">
    <source>
        <dbReference type="ARBA" id="ARBA00022990"/>
    </source>
</evidence>
<protein>
    <recommendedName>
        <fullName evidence="5">Keratin</fullName>
    </recommendedName>
</protein>
<dbReference type="PANTHER" id="PTHR31203">
    <property type="entry name" value="BETA-KERATIN-RELATED PROTEIN-RELATED"/>
    <property type="match status" value="1"/>
</dbReference>
<comment type="subunit">
    <text evidence="2 5">The avian keratins (F-ker, S-ker, C-ker and B-ker) are a complex mixture of very similar polypeptides.</text>
</comment>
<evidence type="ECO:0000256" key="3">
    <source>
        <dbReference type="ARBA" id="ARBA00022744"/>
    </source>
</evidence>
<dbReference type="InterPro" id="IPR003461">
    <property type="entry name" value="Keratin"/>
</dbReference>
<name>A0A7K5A9Q3_9AVES</name>
<dbReference type="AlphaFoldDB" id="A0A7K5A9Q3"/>
<evidence type="ECO:0000313" key="6">
    <source>
        <dbReference type="EMBL" id="NWR79448.1"/>
    </source>
</evidence>
<evidence type="ECO:0000313" key="7">
    <source>
        <dbReference type="Proteomes" id="UP000517892"/>
    </source>
</evidence>
<evidence type="ECO:0000256" key="5">
    <source>
        <dbReference type="RuleBase" id="RU364002"/>
    </source>
</evidence>
<comment type="similarity">
    <text evidence="1 5">Belongs to the avian keratin family.</text>
</comment>
<keyword evidence="3 5" id="KW-0416">Keratin</keyword>
<sequence>MSCNISSRCLPPCEVTCPPPCVCSRNQEPCVVSCGDSKALLYAPPVSVTFPGAVLSSCPQETIVGTALPISVGAITPYGSDGSNGRGGSMSGSGGSYGYGGSYGSGGSSGIGGSFGSGGMSGS</sequence>